<dbReference type="Gene3D" id="6.20.210.20">
    <property type="entry name" value="THAP domain"/>
    <property type="match status" value="1"/>
</dbReference>
<accession>A0A087UD94</accession>
<protein>
    <recommendedName>
        <fullName evidence="6">THAP-type domain-containing protein</fullName>
    </recommendedName>
</protein>
<dbReference type="AlphaFoldDB" id="A0A087UD94"/>
<dbReference type="Proteomes" id="UP000054359">
    <property type="component" value="Unassembled WGS sequence"/>
</dbReference>
<dbReference type="SUPFAM" id="SSF57716">
    <property type="entry name" value="Glucocorticoid receptor-like (DNA-binding domain)"/>
    <property type="match status" value="1"/>
</dbReference>
<proteinExistence type="predicted"/>
<organism evidence="7 8">
    <name type="scientific">Stegodyphus mimosarum</name>
    <name type="common">African social velvet spider</name>
    <dbReference type="NCBI Taxonomy" id="407821"/>
    <lineage>
        <taxon>Eukaryota</taxon>
        <taxon>Metazoa</taxon>
        <taxon>Ecdysozoa</taxon>
        <taxon>Arthropoda</taxon>
        <taxon>Chelicerata</taxon>
        <taxon>Arachnida</taxon>
        <taxon>Araneae</taxon>
        <taxon>Araneomorphae</taxon>
        <taxon>Entelegynae</taxon>
        <taxon>Eresoidea</taxon>
        <taxon>Eresidae</taxon>
        <taxon>Stegodyphus</taxon>
    </lineage>
</organism>
<evidence type="ECO:0000256" key="2">
    <source>
        <dbReference type="ARBA" id="ARBA00022771"/>
    </source>
</evidence>
<dbReference type="SMART" id="SM00980">
    <property type="entry name" value="THAP"/>
    <property type="match status" value="1"/>
</dbReference>
<dbReference type="SMART" id="SM00692">
    <property type="entry name" value="DM3"/>
    <property type="match status" value="1"/>
</dbReference>
<evidence type="ECO:0000313" key="7">
    <source>
        <dbReference type="EMBL" id="KFM75333.1"/>
    </source>
</evidence>
<dbReference type="PROSITE" id="PS50950">
    <property type="entry name" value="ZF_THAP"/>
    <property type="match status" value="1"/>
</dbReference>
<evidence type="ECO:0000256" key="4">
    <source>
        <dbReference type="ARBA" id="ARBA00023125"/>
    </source>
</evidence>
<feature type="non-terminal residue" evidence="7">
    <location>
        <position position="213"/>
    </location>
</feature>
<keyword evidence="2 5" id="KW-0863">Zinc-finger</keyword>
<dbReference type="InterPro" id="IPR038441">
    <property type="entry name" value="THAP_Znf_sf"/>
</dbReference>
<evidence type="ECO:0000313" key="8">
    <source>
        <dbReference type="Proteomes" id="UP000054359"/>
    </source>
</evidence>
<name>A0A087UD94_STEMI</name>
<evidence type="ECO:0000256" key="5">
    <source>
        <dbReference type="PROSITE-ProRule" id="PRU00309"/>
    </source>
</evidence>
<dbReference type="OMA" id="KENAVPH"/>
<sequence>MEPDRNMLKCAVKNCRSKYMFDKAIFYFKLPENILLRNEWVSACSLINHVNQQALRICSLHFRNSDYIDKCDSKALNSRYYPKLKENAVPHLNMSKREHSNRVQKREIRRYLLDTQRRIAVKTELDIFFDVHNARSFSCVYGTPFLSKFRNENLVRVCKLEKKIRKLKKQKAKLKFAYRYWREMCSAKTEILKKLFFKKQKMCYSLMQQQHNV</sequence>
<keyword evidence="3" id="KW-0862">Zinc</keyword>
<evidence type="ECO:0000256" key="3">
    <source>
        <dbReference type="ARBA" id="ARBA00022833"/>
    </source>
</evidence>
<dbReference type="EMBL" id="KK119308">
    <property type="protein sequence ID" value="KFM75333.1"/>
    <property type="molecule type" value="Genomic_DNA"/>
</dbReference>
<keyword evidence="8" id="KW-1185">Reference proteome</keyword>
<dbReference type="GO" id="GO:0003677">
    <property type="term" value="F:DNA binding"/>
    <property type="evidence" value="ECO:0007669"/>
    <property type="project" value="UniProtKB-UniRule"/>
</dbReference>
<dbReference type="Pfam" id="PF05485">
    <property type="entry name" value="THAP"/>
    <property type="match status" value="1"/>
</dbReference>
<dbReference type="OrthoDB" id="6472520at2759"/>
<feature type="domain" description="THAP-type" evidence="6">
    <location>
        <begin position="7"/>
        <end position="93"/>
    </location>
</feature>
<keyword evidence="1" id="KW-0479">Metal-binding</keyword>
<keyword evidence="4 5" id="KW-0238">DNA-binding</keyword>
<reference evidence="7 8" key="1">
    <citation type="submission" date="2013-11" db="EMBL/GenBank/DDBJ databases">
        <title>Genome sequencing of Stegodyphus mimosarum.</title>
        <authorList>
            <person name="Bechsgaard J."/>
        </authorList>
    </citation>
    <scope>NUCLEOTIDE SEQUENCE [LARGE SCALE GENOMIC DNA]</scope>
</reference>
<evidence type="ECO:0000259" key="6">
    <source>
        <dbReference type="PROSITE" id="PS50950"/>
    </source>
</evidence>
<dbReference type="GO" id="GO:0008270">
    <property type="term" value="F:zinc ion binding"/>
    <property type="evidence" value="ECO:0007669"/>
    <property type="project" value="UniProtKB-KW"/>
</dbReference>
<evidence type="ECO:0000256" key="1">
    <source>
        <dbReference type="ARBA" id="ARBA00022723"/>
    </source>
</evidence>
<gene>
    <name evidence="7" type="ORF">X975_02016</name>
</gene>
<dbReference type="InterPro" id="IPR006612">
    <property type="entry name" value="THAP_Znf"/>
</dbReference>